<dbReference type="InterPro" id="IPR011990">
    <property type="entry name" value="TPR-like_helical_dom_sf"/>
</dbReference>
<dbReference type="AlphaFoldDB" id="A0A0K8WJU0"/>
<keyword evidence="2 4" id="KW-0802">TPR repeat</keyword>
<dbReference type="PANTHER" id="PTHR16193:SF0">
    <property type="entry name" value="TETRATRICOPEPTIDE REPEAT PROTEIN 27"/>
    <property type="match status" value="1"/>
</dbReference>
<accession>A0A0K8WJU0</accession>
<dbReference type="PANTHER" id="PTHR16193">
    <property type="entry name" value="TETRATRICOPEPTIDE REPEAT PROTEIN 27"/>
    <property type="match status" value="1"/>
</dbReference>
<dbReference type="EMBL" id="GDHF01001000">
    <property type="protein sequence ID" value="JAI51314.1"/>
    <property type="molecule type" value="Transcribed_RNA"/>
</dbReference>
<proteinExistence type="inferred from homology"/>
<name>A0A0K8WJU0_BACLA</name>
<dbReference type="Gene3D" id="1.25.40.10">
    <property type="entry name" value="Tetratricopeptide repeat domain"/>
    <property type="match status" value="1"/>
</dbReference>
<gene>
    <name evidence="6" type="primary">TTC27_1</name>
    <name evidence="5" type="synonym">TTC27_0</name>
    <name evidence="6" type="ORF">c3_g1_i1</name>
    <name evidence="5" type="ORF">c3_g1_i2</name>
</gene>
<evidence type="ECO:0000256" key="1">
    <source>
        <dbReference type="ARBA" id="ARBA00022737"/>
    </source>
</evidence>
<dbReference type="PROSITE" id="PS50005">
    <property type="entry name" value="TPR"/>
    <property type="match status" value="1"/>
</dbReference>
<dbReference type="SMART" id="SM00028">
    <property type="entry name" value="TPR"/>
    <property type="match status" value="5"/>
</dbReference>
<feature type="repeat" description="TPR" evidence="4">
    <location>
        <begin position="534"/>
        <end position="567"/>
    </location>
</feature>
<dbReference type="SUPFAM" id="SSF48452">
    <property type="entry name" value="TPR-like"/>
    <property type="match status" value="1"/>
</dbReference>
<dbReference type="GeneID" id="108977754"/>
<organism evidence="6">
    <name type="scientific">Bactrocera latifrons</name>
    <name type="common">Malaysian fruit fly</name>
    <name type="synonym">Chaetodacus latifrons</name>
    <dbReference type="NCBI Taxonomy" id="174628"/>
    <lineage>
        <taxon>Eukaryota</taxon>
        <taxon>Metazoa</taxon>
        <taxon>Ecdysozoa</taxon>
        <taxon>Arthropoda</taxon>
        <taxon>Hexapoda</taxon>
        <taxon>Insecta</taxon>
        <taxon>Pterygota</taxon>
        <taxon>Neoptera</taxon>
        <taxon>Endopterygota</taxon>
        <taxon>Diptera</taxon>
        <taxon>Brachycera</taxon>
        <taxon>Muscomorpha</taxon>
        <taxon>Tephritoidea</taxon>
        <taxon>Tephritidae</taxon>
        <taxon>Bactrocera</taxon>
        <taxon>Bactrocera</taxon>
    </lineage>
</organism>
<evidence type="ECO:0000313" key="5">
    <source>
        <dbReference type="EMBL" id="JAI43561.1"/>
    </source>
</evidence>
<dbReference type="InterPro" id="IPR044244">
    <property type="entry name" value="TTC27/Emw1"/>
</dbReference>
<reference evidence="6" key="1">
    <citation type="submission" date="2015-06" db="EMBL/GenBank/DDBJ databases">
        <authorList>
            <person name="Hoefler B.C."/>
            <person name="Straight P.D."/>
        </authorList>
    </citation>
    <scope>NUCLEOTIDE SEQUENCE</scope>
</reference>
<dbReference type="EMBL" id="GDHF01008753">
    <property type="protein sequence ID" value="JAI43561.1"/>
    <property type="molecule type" value="Transcribed_RNA"/>
</dbReference>
<keyword evidence="1" id="KW-0677">Repeat</keyword>
<protein>
    <submittedName>
        <fullName evidence="6">Tetratricopeptide repeat protein 27</fullName>
    </submittedName>
</protein>
<comment type="similarity">
    <text evidence="3">Belongs to the TTC27 family.</text>
</comment>
<dbReference type="OrthoDB" id="1936594at2759"/>
<dbReference type="InterPro" id="IPR019734">
    <property type="entry name" value="TPR_rpt"/>
</dbReference>
<evidence type="ECO:0000256" key="3">
    <source>
        <dbReference type="ARBA" id="ARBA00024020"/>
    </source>
</evidence>
<sequence length="840" mass="96893">MWTNLSADLNAFGKRKLKENKRLKTHVRHSMLCYLSVYLKNQTNKILKMSVEPFNEYHLCNFNEITKLEDLPTEALRQLWSCKWTTTRLQIILDNWSINNTKEPNLETADTLLCHAVELTLLFVQNNFTGPFKQLEEFSNFLQTKALGEYDPFKRLMENGEEINPNVQLGELLVLAKEILDLLRQYWPDSLYLQWWHMRLIYIQQNVIDELTSNLYEQLKLVAESLLKNVENIQDKELQALLYLEVGNSYLLFHRSQKADYVLEQLCQRFGIVLNVEGLLGVRTKFQQKPLPQLCLKVKHTNSDLPLAQATNGKTNIPKLLLLDDDTRLERIRFIEPKDNEVMTLPSVLQALVLAKVKQLKRSQPKDRLADEELEPYIKTLLYQEHGPLQVRQSALLLNCVQESNQRRTVERSWKQCEGAVKLLDGPIFTLPERLSYAFAGFLQPKWQVQMQLCQLLLSLGMTKTALDIYLQIQAWAEVIQCYTKLELRHKAAEIIRQELEKKPTVLLHCLLGDAIDDPNCYATAWEFSKHTSGRAQAHWGSYYFRKAEHVEAIPHLEKSVEINPLQEKIWLRLGFAAIQLERWELAVHAYITYTHIEPLGFESWNNLAKALVKLGDKPRAHKVLGESLKCNYNNWKVWENFMIVSVDTCNLEDALNAYNRLSELKDRYLDLEVLCVTIGAIVEGKPDAKGQTQERLRKKAITLMAHQCIKHGNEPKVWELAALLAVTPHNRAQKLVKAVNAYTTKELEWATKQPYALKVIQVCQQACELSLEATKQHAPEETDVMITSQLNSARLAAQAVLRATAKVNEKWPENEEALTVLKAQLETLTATVKQRMNAS</sequence>
<evidence type="ECO:0000313" key="6">
    <source>
        <dbReference type="EMBL" id="JAI51314.1"/>
    </source>
</evidence>
<evidence type="ECO:0000256" key="4">
    <source>
        <dbReference type="PROSITE-ProRule" id="PRU00339"/>
    </source>
</evidence>
<evidence type="ECO:0000256" key="2">
    <source>
        <dbReference type="ARBA" id="ARBA00022803"/>
    </source>
</evidence>